<dbReference type="Proteomes" id="UP000677305">
    <property type="component" value="Chromosome"/>
</dbReference>
<evidence type="ECO:0000256" key="4">
    <source>
        <dbReference type="ARBA" id="ARBA00022692"/>
    </source>
</evidence>
<evidence type="ECO:0000313" key="9">
    <source>
        <dbReference type="EMBL" id="QUH29276.1"/>
    </source>
</evidence>
<dbReference type="InterPro" id="IPR000515">
    <property type="entry name" value="MetI-like"/>
</dbReference>
<protein>
    <submittedName>
        <fullName evidence="9">Carbohydrate ABC transporter permease</fullName>
    </submittedName>
</protein>
<sequence>MKKNGSNKSKKLTIEIIKVVVLFCFGLIMMGPFIWMVSVSFERMANIQPPFPPRLFPKEFSFFNYEIILENGSLLKAYFNSFVVALGSVALNIFSALLAGYAFSKGVFKGKKLLFVVILATMMIPGEITLIPMYMMFNKVGLLNTFYPIIFPSLLFGFGIILTKQYFDKLPNSLREAAQIDGASEVRIFTKIFLPLTGPISATLIILSFMRSWNSFIWPMIVLSDQKLQTVPIYLASFSMEDGTRYAGLTMGLATASILPVIIVFLFLQKYIIQSVALSGLKGE</sequence>
<dbReference type="EMBL" id="CP058561">
    <property type="protein sequence ID" value="QUH29276.1"/>
    <property type="molecule type" value="Genomic_DNA"/>
</dbReference>
<keyword evidence="2 7" id="KW-0813">Transport</keyword>
<evidence type="ECO:0000256" key="7">
    <source>
        <dbReference type="RuleBase" id="RU363032"/>
    </source>
</evidence>
<comment type="subcellular location">
    <subcellularLocation>
        <location evidence="1 7">Cell membrane</location>
        <topology evidence="1 7">Multi-pass membrane protein</topology>
    </subcellularLocation>
</comment>
<evidence type="ECO:0000256" key="5">
    <source>
        <dbReference type="ARBA" id="ARBA00022989"/>
    </source>
</evidence>
<gene>
    <name evidence="9" type="ORF">HYG85_10195</name>
</gene>
<dbReference type="KEGG" id="vgu:HYG85_10195"/>
<feature type="transmembrane region" description="Helical" evidence="7">
    <location>
        <begin position="113"/>
        <end position="134"/>
    </location>
</feature>
<feature type="transmembrane region" description="Helical" evidence="7">
    <location>
        <begin position="146"/>
        <end position="167"/>
    </location>
</feature>
<keyword evidence="6 7" id="KW-0472">Membrane</keyword>
<dbReference type="CDD" id="cd06261">
    <property type="entry name" value="TM_PBP2"/>
    <property type="match status" value="1"/>
</dbReference>
<dbReference type="PROSITE" id="PS50928">
    <property type="entry name" value="ABC_TM1"/>
    <property type="match status" value="1"/>
</dbReference>
<dbReference type="GO" id="GO:0005886">
    <property type="term" value="C:plasma membrane"/>
    <property type="evidence" value="ECO:0007669"/>
    <property type="project" value="UniProtKB-SubCell"/>
</dbReference>
<feature type="transmembrane region" description="Helical" evidence="7">
    <location>
        <begin position="78"/>
        <end position="101"/>
    </location>
</feature>
<dbReference type="InterPro" id="IPR035906">
    <property type="entry name" value="MetI-like_sf"/>
</dbReference>
<evidence type="ECO:0000256" key="2">
    <source>
        <dbReference type="ARBA" id="ARBA00022448"/>
    </source>
</evidence>
<dbReference type="PANTHER" id="PTHR43744:SF12">
    <property type="entry name" value="ABC TRANSPORTER PERMEASE PROTEIN MG189-RELATED"/>
    <property type="match status" value="1"/>
</dbReference>
<evidence type="ECO:0000259" key="8">
    <source>
        <dbReference type="PROSITE" id="PS50928"/>
    </source>
</evidence>
<feature type="domain" description="ABC transmembrane type-1" evidence="8">
    <location>
        <begin position="78"/>
        <end position="268"/>
    </location>
</feature>
<feature type="transmembrane region" description="Helical" evidence="7">
    <location>
        <begin position="188"/>
        <end position="210"/>
    </location>
</feature>
<dbReference type="RefSeq" id="WP_212693389.1">
    <property type="nucleotide sequence ID" value="NZ_CP058561.1"/>
</dbReference>
<dbReference type="SUPFAM" id="SSF161098">
    <property type="entry name" value="MetI-like"/>
    <property type="match status" value="1"/>
</dbReference>
<evidence type="ECO:0000256" key="3">
    <source>
        <dbReference type="ARBA" id="ARBA00022475"/>
    </source>
</evidence>
<dbReference type="GO" id="GO:0055085">
    <property type="term" value="P:transmembrane transport"/>
    <property type="evidence" value="ECO:0007669"/>
    <property type="project" value="InterPro"/>
</dbReference>
<keyword evidence="4 7" id="KW-0812">Transmembrane</keyword>
<reference evidence="9 10" key="1">
    <citation type="submission" date="2020-07" db="EMBL/GenBank/DDBJ databases">
        <title>Vallitalea guaymasensis genome.</title>
        <authorList>
            <person name="Postec A."/>
        </authorList>
    </citation>
    <scope>NUCLEOTIDE SEQUENCE [LARGE SCALE GENOMIC DNA]</scope>
    <source>
        <strain evidence="9 10">Ra1766G1</strain>
    </source>
</reference>
<feature type="transmembrane region" description="Helical" evidence="7">
    <location>
        <begin position="246"/>
        <end position="268"/>
    </location>
</feature>
<dbReference type="Gene3D" id="1.10.3720.10">
    <property type="entry name" value="MetI-like"/>
    <property type="match status" value="1"/>
</dbReference>
<organism evidence="9 10">
    <name type="scientific">Vallitalea guaymasensis</name>
    <dbReference type="NCBI Taxonomy" id="1185412"/>
    <lineage>
        <taxon>Bacteria</taxon>
        <taxon>Bacillati</taxon>
        <taxon>Bacillota</taxon>
        <taxon>Clostridia</taxon>
        <taxon>Lachnospirales</taxon>
        <taxon>Vallitaleaceae</taxon>
        <taxon>Vallitalea</taxon>
    </lineage>
</organism>
<keyword evidence="3" id="KW-1003">Cell membrane</keyword>
<evidence type="ECO:0000256" key="6">
    <source>
        <dbReference type="ARBA" id="ARBA00023136"/>
    </source>
</evidence>
<keyword evidence="5 7" id="KW-1133">Transmembrane helix</keyword>
<dbReference type="Pfam" id="PF00528">
    <property type="entry name" value="BPD_transp_1"/>
    <property type="match status" value="1"/>
</dbReference>
<dbReference type="AlphaFoldDB" id="A0A8J8SCC3"/>
<evidence type="ECO:0000256" key="1">
    <source>
        <dbReference type="ARBA" id="ARBA00004651"/>
    </source>
</evidence>
<proteinExistence type="inferred from homology"/>
<keyword evidence="10" id="KW-1185">Reference proteome</keyword>
<dbReference type="PANTHER" id="PTHR43744">
    <property type="entry name" value="ABC TRANSPORTER PERMEASE PROTEIN MG189-RELATED-RELATED"/>
    <property type="match status" value="1"/>
</dbReference>
<accession>A0A8J8SCC3</accession>
<evidence type="ECO:0000313" key="10">
    <source>
        <dbReference type="Proteomes" id="UP000677305"/>
    </source>
</evidence>
<feature type="transmembrane region" description="Helical" evidence="7">
    <location>
        <begin position="12"/>
        <end position="35"/>
    </location>
</feature>
<name>A0A8J8SCC3_9FIRM</name>
<comment type="similarity">
    <text evidence="7">Belongs to the binding-protein-dependent transport system permease family.</text>
</comment>